<keyword evidence="5" id="KW-0539">Nucleus</keyword>
<evidence type="ECO:0000259" key="7">
    <source>
        <dbReference type="PROSITE" id="PS50048"/>
    </source>
</evidence>
<dbReference type="CDD" id="cd00067">
    <property type="entry name" value="GAL4"/>
    <property type="match status" value="1"/>
</dbReference>
<accession>A0A060T7R2</accession>
<protein>
    <submittedName>
        <fullName evidence="8">ARAD1D01650p</fullName>
    </submittedName>
</protein>
<dbReference type="PANTHER" id="PTHR31845">
    <property type="entry name" value="FINGER DOMAIN PROTEIN, PUTATIVE-RELATED"/>
    <property type="match status" value="1"/>
</dbReference>
<evidence type="ECO:0000256" key="4">
    <source>
        <dbReference type="ARBA" id="ARBA00023163"/>
    </source>
</evidence>
<dbReference type="GO" id="GO:0008270">
    <property type="term" value="F:zinc ion binding"/>
    <property type="evidence" value="ECO:0007669"/>
    <property type="project" value="InterPro"/>
</dbReference>
<dbReference type="GO" id="GO:0000981">
    <property type="term" value="F:DNA-binding transcription factor activity, RNA polymerase II-specific"/>
    <property type="evidence" value="ECO:0007669"/>
    <property type="project" value="InterPro"/>
</dbReference>
<sequence>MNTGFAEKWRKRQACRRCRRIKVRCEFDSPDSDTCTRCAKAGVECQLNPPAGSESLALKSHRRGAKYAWVETKAVYTEAARAQKIAELEQVVEDARTEIAQLRGSLQGPGGPIPGQSMQGPDPHSALQVPPPAGLGLPGSLNSGHGRQGSIVTQASFVDPALAGIDPTLDPMASADVVAGALAAARDPSQVTASSAAAAPASNMVSEGLEGAIRGAVISRQDAQRALVAGTNLAVSKGVPYSGELPRELETTPIRNEPVLLLAVVAIGAASMNMSCSEALVTLLGSVLGDRVLSRGNSTLELARAAVLYAQFGTTTHRSREDSYLSLAVSLARCLDLGSPQDVRALSFDDGHPGKDSARARILTLIHIYEVAALYGLSNSSSITIRMLDSIPKLTAAIVDSLPSVHKAQMQLIEHGQRVIEEIAAGVGSEEDHGDDEDEKILIQFNDVVKGSLDAEAGPFKDLTLLMELSVYETALFRQLIRSGSRRSAISDKLSVVANKAGQLLDVAVTQVKRSDSTPSFVFIVAIRAISALIRVRMVSWLLALDTMSKDVNSLYTELRHAWAAHTSQSWFVAQLHPLYLRIERWLGIHLIKGNNKSLIQAREQILGEILNRVDLTRSTSAVLNGQEEDYNVDPSLAGLTGSVQPATDNSNKFEGSVDPSTVFYVSGPDPTYTDIGLLLKDLFQDMTEIFI</sequence>
<dbReference type="Gene3D" id="4.10.240.10">
    <property type="entry name" value="Zn(2)-C6 fungal-type DNA-binding domain"/>
    <property type="match status" value="1"/>
</dbReference>
<feature type="region of interest" description="Disordered" evidence="6">
    <location>
        <begin position="104"/>
        <end position="128"/>
    </location>
</feature>
<dbReference type="PANTHER" id="PTHR31845:SF17">
    <property type="entry name" value="ZN(II)2CYS6 TRANSCRIPTION FACTOR (EUROFUNG)"/>
    <property type="match status" value="1"/>
</dbReference>
<dbReference type="InterPro" id="IPR001138">
    <property type="entry name" value="Zn2Cys6_DnaBD"/>
</dbReference>
<evidence type="ECO:0000256" key="3">
    <source>
        <dbReference type="ARBA" id="ARBA00023125"/>
    </source>
</evidence>
<evidence type="ECO:0000256" key="6">
    <source>
        <dbReference type="SAM" id="MobiDB-lite"/>
    </source>
</evidence>
<evidence type="ECO:0000256" key="2">
    <source>
        <dbReference type="ARBA" id="ARBA00023015"/>
    </source>
</evidence>
<comment type="subcellular location">
    <subcellularLocation>
        <location evidence="1">Nucleus</location>
    </subcellularLocation>
</comment>
<dbReference type="PROSITE" id="PS50048">
    <property type="entry name" value="ZN2_CY6_FUNGAL_2"/>
    <property type="match status" value="1"/>
</dbReference>
<keyword evidence="3" id="KW-0238">DNA-binding</keyword>
<dbReference type="EMBL" id="HG937694">
    <property type="protein sequence ID" value="CDP37008.1"/>
    <property type="molecule type" value="Genomic_DNA"/>
</dbReference>
<dbReference type="GO" id="GO:0005634">
    <property type="term" value="C:nucleus"/>
    <property type="evidence" value="ECO:0007669"/>
    <property type="project" value="UniProtKB-SubCell"/>
</dbReference>
<dbReference type="Pfam" id="PF00172">
    <property type="entry name" value="Zn_clus"/>
    <property type="match status" value="1"/>
</dbReference>
<reference evidence="8" key="2">
    <citation type="submission" date="2014-06" db="EMBL/GenBank/DDBJ databases">
        <title>The complete genome of Blastobotrys (Arxula) adeninivorans LS3 - a yeast of biotechnological interest.</title>
        <authorList>
            <person name="Kunze G."/>
            <person name="Gaillardin C."/>
            <person name="Czernicka M."/>
            <person name="Durrens P."/>
            <person name="Martin T."/>
            <person name="Boer E."/>
            <person name="Gabaldon T."/>
            <person name="Cruz J."/>
            <person name="Talla E."/>
            <person name="Marck C."/>
            <person name="Goffeau A."/>
            <person name="Barbe V."/>
            <person name="Baret P."/>
            <person name="Baronian K."/>
            <person name="Beier S."/>
            <person name="Bleykasten C."/>
            <person name="Bode R."/>
            <person name="Casaregola S."/>
            <person name="Despons L."/>
            <person name="Fairhead C."/>
            <person name="Giersberg M."/>
            <person name="Gierski P."/>
            <person name="Hahnel U."/>
            <person name="Hartmann A."/>
            <person name="Jankowska D."/>
            <person name="Jubin C."/>
            <person name="Jung P."/>
            <person name="Lafontaine I."/>
            <person name="Leh-Louis V."/>
            <person name="Lemaire M."/>
            <person name="Marcet-Houben M."/>
            <person name="Mascher M."/>
            <person name="Morel G."/>
            <person name="Richard G.-F."/>
            <person name="Riechen J."/>
            <person name="Sacerdot C."/>
            <person name="Sarkar A."/>
            <person name="Savel G."/>
            <person name="Schacherer J."/>
            <person name="Sherman D."/>
            <person name="Straub M.-L."/>
            <person name="Stein N."/>
            <person name="Thierry A."/>
            <person name="Trautwein-Schult A."/>
            <person name="Westhof E."/>
            <person name="Worch S."/>
            <person name="Dujon B."/>
            <person name="Souciet J.-L."/>
            <person name="Wincker P."/>
            <person name="Scholz U."/>
            <person name="Neuveglise N."/>
        </authorList>
    </citation>
    <scope>NUCLEOTIDE SEQUENCE</scope>
    <source>
        <strain evidence="8">LS3</strain>
    </source>
</reference>
<evidence type="ECO:0000313" key="8">
    <source>
        <dbReference type="EMBL" id="CDP37008.1"/>
    </source>
</evidence>
<feature type="domain" description="Zn(2)-C6 fungal-type" evidence="7">
    <location>
        <begin position="14"/>
        <end position="47"/>
    </location>
</feature>
<dbReference type="SMART" id="SM00066">
    <property type="entry name" value="GAL4"/>
    <property type="match status" value="1"/>
</dbReference>
<organism evidence="8">
    <name type="scientific">Blastobotrys adeninivorans</name>
    <name type="common">Yeast</name>
    <name type="synonym">Arxula adeninivorans</name>
    <dbReference type="NCBI Taxonomy" id="409370"/>
    <lineage>
        <taxon>Eukaryota</taxon>
        <taxon>Fungi</taxon>
        <taxon>Dikarya</taxon>
        <taxon>Ascomycota</taxon>
        <taxon>Saccharomycotina</taxon>
        <taxon>Dipodascomycetes</taxon>
        <taxon>Dipodascales</taxon>
        <taxon>Trichomonascaceae</taxon>
        <taxon>Blastobotrys</taxon>
    </lineage>
</organism>
<dbReference type="GO" id="GO:0000976">
    <property type="term" value="F:transcription cis-regulatory region binding"/>
    <property type="evidence" value="ECO:0007669"/>
    <property type="project" value="TreeGrafter"/>
</dbReference>
<evidence type="ECO:0000256" key="1">
    <source>
        <dbReference type="ARBA" id="ARBA00004123"/>
    </source>
</evidence>
<proteinExistence type="predicted"/>
<keyword evidence="4" id="KW-0804">Transcription</keyword>
<dbReference type="InterPro" id="IPR036864">
    <property type="entry name" value="Zn2-C6_fun-type_DNA-bd_sf"/>
</dbReference>
<dbReference type="SUPFAM" id="SSF57701">
    <property type="entry name" value="Zn2/Cys6 DNA-binding domain"/>
    <property type="match status" value="1"/>
</dbReference>
<dbReference type="InterPro" id="IPR051089">
    <property type="entry name" value="prtT"/>
</dbReference>
<name>A0A060T7R2_BLAAD</name>
<gene>
    <name evidence="8" type="ORF">GNLVRS02_ARAD1D01650g</name>
</gene>
<keyword evidence="2" id="KW-0805">Transcription regulation</keyword>
<dbReference type="AlphaFoldDB" id="A0A060T7R2"/>
<dbReference type="PROSITE" id="PS00463">
    <property type="entry name" value="ZN2_CY6_FUNGAL_1"/>
    <property type="match status" value="1"/>
</dbReference>
<evidence type="ECO:0000256" key="5">
    <source>
        <dbReference type="ARBA" id="ARBA00023242"/>
    </source>
</evidence>
<reference evidence="8" key="1">
    <citation type="submission" date="2014-02" db="EMBL/GenBank/DDBJ databases">
        <authorList>
            <person name="Genoscope - CEA"/>
        </authorList>
    </citation>
    <scope>NUCLEOTIDE SEQUENCE</scope>
    <source>
        <strain evidence="8">LS3</strain>
    </source>
</reference>